<organism evidence="1 2">
    <name type="scientific">Romanomermis culicivorax</name>
    <name type="common">Nematode worm</name>
    <dbReference type="NCBI Taxonomy" id="13658"/>
    <lineage>
        <taxon>Eukaryota</taxon>
        <taxon>Metazoa</taxon>
        <taxon>Ecdysozoa</taxon>
        <taxon>Nematoda</taxon>
        <taxon>Enoplea</taxon>
        <taxon>Dorylaimia</taxon>
        <taxon>Mermithida</taxon>
        <taxon>Mermithoidea</taxon>
        <taxon>Mermithidae</taxon>
        <taxon>Romanomermis</taxon>
    </lineage>
</organism>
<evidence type="ECO:0000313" key="1">
    <source>
        <dbReference type="Proteomes" id="UP000887565"/>
    </source>
</evidence>
<proteinExistence type="predicted"/>
<protein>
    <submittedName>
        <fullName evidence="2">Nuclease HARBI1</fullName>
    </submittedName>
</protein>
<reference evidence="2" key="1">
    <citation type="submission" date="2022-11" db="UniProtKB">
        <authorList>
            <consortium name="WormBaseParasite"/>
        </authorList>
    </citation>
    <scope>IDENTIFICATION</scope>
</reference>
<dbReference type="WBParaSite" id="nRc.2.0.1.t19727-RA">
    <property type="protein sequence ID" value="nRc.2.0.1.t19727-RA"/>
    <property type="gene ID" value="nRc.2.0.1.g19727"/>
</dbReference>
<dbReference type="AlphaFoldDB" id="A0A915J200"/>
<dbReference type="OMA" id="FMPENEC"/>
<keyword evidence="1" id="KW-1185">Reference proteome</keyword>
<sequence length="102" mass="11745">MIALRYYATGTFQIVCGDDFYVTKATANRAVWAVTNALIQHLHNFIKFMPENECDETKNKLYRMAQFPGVLGAVRGTHIRIQRPAVDENAYINRKYYPSINV</sequence>
<name>A0A915J200_ROMCU</name>
<accession>A0A915J200</accession>
<dbReference type="Proteomes" id="UP000887565">
    <property type="component" value="Unplaced"/>
</dbReference>
<evidence type="ECO:0000313" key="2">
    <source>
        <dbReference type="WBParaSite" id="nRc.2.0.1.t19727-RA"/>
    </source>
</evidence>